<protein>
    <submittedName>
        <fullName evidence="1">MuF-like minor capsid protein</fullName>
    </submittedName>
</protein>
<dbReference type="EMBL" id="KX557272">
    <property type="protein sequence ID" value="AOE43704.1"/>
    <property type="molecule type" value="Genomic_DNA"/>
</dbReference>
<dbReference type="OrthoDB" id="9951at10239"/>
<evidence type="ECO:0000313" key="2">
    <source>
        <dbReference type="Proteomes" id="UP000202170"/>
    </source>
</evidence>
<dbReference type="GeneID" id="29080278"/>
<name>A0A1B3AY77_9CAUD</name>
<dbReference type="RefSeq" id="YP_009287483.1">
    <property type="nucleotide sequence ID" value="NC_031074.1"/>
</dbReference>
<accession>A0A1B3AY77</accession>
<gene>
    <name evidence="1" type="primary">14</name>
    <name evidence="1" type="ORF">SEA_BANTAM_14</name>
</gene>
<keyword evidence="2" id="KW-1185">Reference proteome</keyword>
<reference evidence="2" key="1">
    <citation type="submission" date="2016-07" db="EMBL/GenBank/DDBJ databases">
        <authorList>
            <person name="Florea S."/>
            <person name="Webb J.S."/>
            <person name="Jaromczyk J."/>
            <person name="Schardl C.L."/>
        </authorList>
    </citation>
    <scope>NUCLEOTIDE SEQUENCE [LARGE SCALE GENOMIC DNA]</scope>
</reference>
<organism evidence="1 2">
    <name type="scientific">Gordonia phage Bantam</name>
    <dbReference type="NCBI Taxonomy" id="1887641"/>
    <lineage>
        <taxon>Viruses</taxon>
        <taxon>Duplodnaviria</taxon>
        <taxon>Heunggongvirae</taxon>
        <taxon>Uroviricota</taxon>
        <taxon>Caudoviricetes</taxon>
        <taxon>Bantamvirus</taxon>
        <taxon>Bantamvirus bantam</taxon>
    </lineage>
</organism>
<sequence length="296" mass="32973">MADAFRSLIDVYANRRNARIARSRSHLDMLWRKVDPYNGREVQDFAEQASLLSAASQQYIAMLTATKQTNALDLLGAGRLDFAPKVPDEVRLYNPDQEYRYAKPVRTRTNTGFSQRLPLEEVFNRPARQYRHLRSVGKSHQEALDSSAERVKIAIETNVVLAEREAESQTLVAAQKSKKILGWRRILHPEKSEGGCCGLCIAAADRTYDVRELRAIHHRCKCDVLPITRSNDPGLELNSEDLRSLYSEAGSTAGADLKKLRFLVESHGELGPVLVSPAGLKIPFYSATAPDLAAAA</sequence>
<dbReference type="Proteomes" id="UP000202170">
    <property type="component" value="Segment"/>
</dbReference>
<proteinExistence type="predicted"/>
<dbReference type="KEGG" id="vg:29080278"/>
<evidence type="ECO:0000313" key="1">
    <source>
        <dbReference type="EMBL" id="AOE43704.1"/>
    </source>
</evidence>